<dbReference type="RefSeq" id="WP_183209172.1">
    <property type="nucleotide sequence ID" value="NZ_JACIER010000014.1"/>
</dbReference>
<dbReference type="Proteomes" id="UP000560658">
    <property type="component" value="Unassembled WGS sequence"/>
</dbReference>
<organism evidence="1 2">
    <name type="scientific">Bacteroides reticulotermitis</name>
    <dbReference type="NCBI Taxonomy" id="1133319"/>
    <lineage>
        <taxon>Bacteria</taxon>
        <taxon>Pseudomonadati</taxon>
        <taxon>Bacteroidota</taxon>
        <taxon>Bacteroidia</taxon>
        <taxon>Bacteroidales</taxon>
        <taxon>Bacteroidaceae</taxon>
        <taxon>Bacteroides</taxon>
    </lineage>
</organism>
<gene>
    <name evidence="1" type="ORF">GGR06_003161</name>
</gene>
<keyword evidence="2" id="KW-1185">Reference proteome</keyword>
<evidence type="ECO:0008006" key="3">
    <source>
        <dbReference type="Google" id="ProtNLM"/>
    </source>
</evidence>
<dbReference type="EMBL" id="JACIER010000014">
    <property type="protein sequence ID" value="MBB4045349.1"/>
    <property type="molecule type" value="Genomic_DNA"/>
</dbReference>
<evidence type="ECO:0000313" key="1">
    <source>
        <dbReference type="EMBL" id="MBB4045349.1"/>
    </source>
</evidence>
<accession>A0A840D3E9</accession>
<name>A0A840D3E9_9BACE</name>
<dbReference type="Pfam" id="PF16407">
    <property type="entry name" value="PKD_2"/>
    <property type="match status" value="1"/>
</dbReference>
<dbReference type="AlphaFoldDB" id="A0A840D3E9"/>
<evidence type="ECO:0000313" key="2">
    <source>
        <dbReference type="Proteomes" id="UP000560658"/>
    </source>
</evidence>
<protein>
    <recommendedName>
        <fullName evidence="3">PKD-like family protein</fullName>
    </recommendedName>
</protein>
<comment type="caution">
    <text evidence="1">The sequence shown here is derived from an EMBL/GenBank/DDBJ whole genome shotgun (WGS) entry which is preliminary data.</text>
</comment>
<reference evidence="1" key="1">
    <citation type="submission" date="2020-08" db="EMBL/GenBank/DDBJ databases">
        <title>Genomic Encyclopedia of Type Strains, Phase IV (KMG-IV): sequencing the most valuable type-strain genomes for metagenomic binning, comparative biology and taxonomic classification.</title>
        <authorList>
            <person name="Goeker M."/>
        </authorList>
    </citation>
    <scope>NUCLEOTIDE SEQUENCE [LARGE SCALE GENOMIC DNA]</scope>
    <source>
        <strain evidence="1">DSM 105720</strain>
    </source>
</reference>
<sequence length="486" mass="54169">MKKIYPILFSAILLLNACISDDGNYDYTPLKEVTIEGVADSYRFILQEHQTITPKITTELTADNLAYCWRIGNDTLATSPVLDYTFTNVLASKDPLTFEVIDLSTNVRYAKRMEIAVVSPFQSGWMIFSVLNNAACLSFQSYEDKLSLYEDVYQEVNGEALSGSPLMVKQLRYQDGSTGAYKDRISVLCKDGKSAELDGSSLLRVKYYEDEFRPGGLQLQNINAEYYGNDYSLFMIHKGKIYSKLTGSMGTPEDAYYQYPLEGDAKDYQIGAYFTKPHSDYYVTLDELNHRYVYFNRSSLSTIVSSLSVDEASSTRDFDPNNVKGTSVWMGQSKDQKALSIVKTPEGKYVLDVMTSTYAGIFTLVARYEFPDGAVNDESCFAPHRNIPYLMIGTGNQLKALNLEALSAGAGALNNIATYEGRIAAMQYAYDINKNIDEFGIAITGSNTERTGSLLIINPTLTAGGEILKRYDHVGGKIISICRKIM</sequence>
<proteinExistence type="predicted"/>
<dbReference type="InterPro" id="IPR032183">
    <property type="entry name" value="PKD-like"/>
</dbReference>